<accession>A0ACA9RA97</accession>
<gene>
    <name evidence="1" type="ORF">RPERSI_LOCUS17964</name>
</gene>
<sequence>QEKDQLNSGDQQNNKQQSQDEPQDLEALEGSQEMQCNNEYHTKLIQDFSNLLTQKIHWDIKINVTTRIFEAHSTVLRARSSFFREILCSNRVQCEILIPDISPKAFKTLLNYMYCGSISLDNIQPLEIFELHFAAIKLNLREVIDYLNSSITFTR</sequence>
<dbReference type="EMBL" id="CAJVQC010046782">
    <property type="protein sequence ID" value="CAG8783596.1"/>
    <property type="molecule type" value="Genomic_DNA"/>
</dbReference>
<name>A0ACA9RA97_9GLOM</name>
<organism evidence="1 2">
    <name type="scientific">Racocetra persica</name>
    <dbReference type="NCBI Taxonomy" id="160502"/>
    <lineage>
        <taxon>Eukaryota</taxon>
        <taxon>Fungi</taxon>
        <taxon>Fungi incertae sedis</taxon>
        <taxon>Mucoromycota</taxon>
        <taxon>Glomeromycotina</taxon>
        <taxon>Glomeromycetes</taxon>
        <taxon>Diversisporales</taxon>
        <taxon>Gigasporaceae</taxon>
        <taxon>Racocetra</taxon>
    </lineage>
</organism>
<protein>
    <submittedName>
        <fullName evidence="1">25873_t:CDS:1</fullName>
    </submittedName>
</protein>
<proteinExistence type="predicted"/>
<comment type="caution">
    <text evidence="1">The sequence shown here is derived from an EMBL/GenBank/DDBJ whole genome shotgun (WGS) entry which is preliminary data.</text>
</comment>
<evidence type="ECO:0000313" key="1">
    <source>
        <dbReference type="EMBL" id="CAG8783596.1"/>
    </source>
</evidence>
<feature type="non-terminal residue" evidence="1">
    <location>
        <position position="1"/>
    </location>
</feature>
<evidence type="ECO:0000313" key="2">
    <source>
        <dbReference type="Proteomes" id="UP000789920"/>
    </source>
</evidence>
<reference evidence="1" key="1">
    <citation type="submission" date="2021-06" db="EMBL/GenBank/DDBJ databases">
        <authorList>
            <person name="Kallberg Y."/>
            <person name="Tangrot J."/>
            <person name="Rosling A."/>
        </authorList>
    </citation>
    <scope>NUCLEOTIDE SEQUENCE</scope>
    <source>
        <strain evidence="1">MA461A</strain>
    </source>
</reference>
<dbReference type="Proteomes" id="UP000789920">
    <property type="component" value="Unassembled WGS sequence"/>
</dbReference>
<keyword evidence="2" id="KW-1185">Reference proteome</keyword>